<dbReference type="AlphaFoldDB" id="A0A0F9RUQ3"/>
<accession>A0A0F9RUQ3</accession>
<gene>
    <name evidence="1" type="ORF">LCGC14_0551630</name>
</gene>
<sequence>MTENKSPLKEKLKCSICAYEFIPESFHIEKSHFDTINSEGELMSFQDAKHQIVVRPFTSVRGSWVTYCPKCGYIIRFATEIGKKEITQEYARIWKKKTFKEFGKPHKYIYDVRGKPYMDHSDYFIEKVDDIKKQIKNSLDGINFDHWGIPYKEWKTEKTVDTFKFIIRFYTNIKDYCNSQVDDSRNKDMPEKIQALNLPTILEDLLGDILKLQKKVSRDVYELEEDEEELVEKAFIQFIYHLVTKQLKPLDLDKIRIEPEYDFIDINEVYHEIREFLRLYLSSALYIKDFNETFFNPLLEKLGFPPN</sequence>
<comment type="caution">
    <text evidence="1">The sequence shown here is derived from an EMBL/GenBank/DDBJ whole genome shotgun (WGS) entry which is preliminary data.</text>
</comment>
<protein>
    <submittedName>
        <fullName evidence="1">Uncharacterized protein</fullName>
    </submittedName>
</protein>
<evidence type="ECO:0000313" key="1">
    <source>
        <dbReference type="EMBL" id="KKN58489.1"/>
    </source>
</evidence>
<organism evidence="1">
    <name type="scientific">marine sediment metagenome</name>
    <dbReference type="NCBI Taxonomy" id="412755"/>
    <lineage>
        <taxon>unclassified sequences</taxon>
        <taxon>metagenomes</taxon>
        <taxon>ecological metagenomes</taxon>
    </lineage>
</organism>
<reference evidence="1" key="1">
    <citation type="journal article" date="2015" name="Nature">
        <title>Complex archaea that bridge the gap between prokaryotes and eukaryotes.</title>
        <authorList>
            <person name="Spang A."/>
            <person name="Saw J.H."/>
            <person name="Jorgensen S.L."/>
            <person name="Zaremba-Niedzwiedzka K."/>
            <person name="Martijn J."/>
            <person name="Lind A.E."/>
            <person name="van Eijk R."/>
            <person name="Schleper C."/>
            <person name="Guy L."/>
            <person name="Ettema T.J."/>
        </authorList>
    </citation>
    <scope>NUCLEOTIDE SEQUENCE</scope>
</reference>
<name>A0A0F9RUQ3_9ZZZZ</name>
<proteinExistence type="predicted"/>
<dbReference type="EMBL" id="LAZR01000760">
    <property type="protein sequence ID" value="KKN58489.1"/>
    <property type="molecule type" value="Genomic_DNA"/>
</dbReference>